<dbReference type="PROSITE" id="PS51257">
    <property type="entry name" value="PROKAR_LIPOPROTEIN"/>
    <property type="match status" value="1"/>
</dbReference>
<accession>A0ABR9ZYG0</accession>
<comment type="similarity">
    <text evidence="2">Belongs to the bacterial solute-binding protein 5 family.</text>
</comment>
<dbReference type="InterPro" id="IPR000914">
    <property type="entry name" value="SBP_5_dom"/>
</dbReference>
<reference evidence="8 9" key="1">
    <citation type="submission" date="2020-11" db="EMBL/GenBank/DDBJ databases">
        <title>Fusibacter basophilias sp. nov.</title>
        <authorList>
            <person name="Qiu D."/>
        </authorList>
    </citation>
    <scope>NUCLEOTIDE SEQUENCE [LARGE SCALE GENOMIC DNA]</scope>
    <source>
        <strain evidence="8 9">Q10-2</strain>
    </source>
</reference>
<feature type="compositionally biased region" description="Polar residues" evidence="5">
    <location>
        <begin position="21"/>
        <end position="44"/>
    </location>
</feature>
<evidence type="ECO:0000256" key="2">
    <source>
        <dbReference type="ARBA" id="ARBA00005695"/>
    </source>
</evidence>
<feature type="chain" id="PRO_5047092408" evidence="6">
    <location>
        <begin position="22"/>
        <end position="639"/>
    </location>
</feature>
<sequence length="639" mass="72192">MKKMIALMLVMVLVLSGCGSKQETTPAEVSPTESPSNNTASSGDTVVVKEDTKYDEVQEYKAVYSGEVTTLNYLTTASTNEFGVAANFIDTLIEYDQYGVEKPSLATEWSVSDDGLVWTFKIREGVKWYDNEGNAVADVTAQDFVDSMKFIMNPVNESKTAQIAYDVIKNAQDYYEGKITDFDQVGVKAIDAHTLEYTLSKPTPYFLSMLTYVCFFPVNGAFLEETGDRFGTDNTRLLYNGPYILSTFEPQTKRVLTKNENYWDKDNVHIEKLTFKYNKEADALSTELYLRGEISAVEIPSSSIDEWMNDSEKKDLFRPATTSFYTYFFTLNFDPTFEAAFEPDNWKIAVNNTSFRKALFHALDRRAAMLTSEPYNPEKRLSSTITPKNFTSIDGKDYVMISDLAGFVDKDSFSAEEAVKYKEQAMKELDGKATFPVKLYMPYNSGSSDATNRAQVIQQQIQGVLGDDFIEVYLSPYPPTGYLNATRRAGNYSLMEVNWGPDYADPETYTDPFSRGSNYNFPEYCTETDQDGNNLYEVYEALVNAAKAERVDISKRYELFAEAEAYLIDKAFVIPYALGGGGYISSKLDPFEAMYSPFGVSSERYKLQHILAVPMNSEAYNESLIKWQAEREAALKKVQ</sequence>
<dbReference type="SUPFAM" id="SSF53850">
    <property type="entry name" value="Periplasmic binding protein-like II"/>
    <property type="match status" value="1"/>
</dbReference>
<dbReference type="RefSeq" id="WP_194703435.1">
    <property type="nucleotide sequence ID" value="NZ_JADKNH010000013.1"/>
</dbReference>
<feature type="domain" description="Solute-binding protein family 5" evidence="7">
    <location>
        <begin position="102"/>
        <end position="520"/>
    </location>
</feature>
<dbReference type="PANTHER" id="PTHR30290:SF10">
    <property type="entry name" value="PERIPLASMIC OLIGOPEPTIDE-BINDING PROTEIN-RELATED"/>
    <property type="match status" value="1"/>
</dbReference>
<dbReference type="InterPro" id="IPR030678">
    <property type="entry name" value="Peptide/Ni-bd"/>
</dbReference>
<dbReference type="Proteomes" id="UP000614200">
    <property type="component" value="Unassembled WGS sequence"/>
</dbReference>
<protein>
    <submittedName>
        <fullName evidence="8">Peptide ABC transporter substrate-binding protein</fullName>
    </submittedName>
</protein>
<evidence type="ECO:0000256" key="3">
    <source>
        <dbReference type="ARBA" id="ARBA00022448"/>
    </source>
</evidence>
<keyword evidence="9" id="KW-1185">Reference proteome</keyword>
<name>A0ABR9ZYG0_9FIRM</name>
<comment type="subcellular location">
    <subcellularLocation>
        <location evidence="1">Cell membrane</location>
        <topology evidence="1">Lipid-anchor</topology>
    </subcellularLocation>
</comment>
<dbReference type="InterPro" id="IPR039424">
    <property type="entry name" value="SBP_5"/>
</dbReference>
<keyword evidence="3" id="KW-0813">Transport</keyword>
<organism evidence="8 9">
    <name type="scientific">Fusibacter ferrireducens</name>
    <dbReference type="NCBI Taxonomy" id="2785058"/>
    <lineage>
        <taxon>Bacteria</taxon>
        <taxon>Bacillati</taxon>
        <taxon>Bacillota</taxon>
        <taxon>Clostridia</taxon>
        <taxon>Eubacteriales</taxon>
        <taxon>Eubacteriales Family XII. Incertae Sedis</taxon>
        <taxon>Fusibacter</taxon>
    </lineage>
</organism>
<evidence type="ECO:0000256" key="4">
    <source>
        <dbReference type="ARBA" id="ARBA00022729"/>
    </source>
</evidence>
<dbReference type="CDD" id="cd08504">
    <property type="entry name" value="PBP2_OppA"/>
    <property type="match status" value="1"/>
</dbReference>
<comment type="caution">
    <text evidence="8">The sequence shown here is derived from an EMBL/GenBank/DDBJ whole genome shotgun (WGS) entry which is preliminary data.</text>
</comment>
<dbReference type="PIRSF" id="PIRSF002741">
    <property type="entry name" value="MppA"/>
    <property type="match status" value="1"/>
</dbReference>
<evidence type="ECO:0000313" key="9">
    <source>
        <dbReference type="Proteomes" id="UP000614200"/>
    </source>
</evidence>
<dbReference type="Gene3D" id="3.10.105.10">
    <property type="entry name" value="Dipeptide-binding Protein, Domain 3"/>
    <property type="match status" value="1"/>
</dbReference>
<dbReference type="Pfam" id="PF00496">
    <property type="entry name" value="SBP_bac_5"/>
    <property type="match status" value="1"/>
</dbReference>
<evidence type="ECO:0000313" key="8">
    <source>
        <dbReference type="EMBL" id="MBF4695193.1"/>
    </source>
</evidence>
<evidence type="ECO:0000259" key="7">
    <source>
        <dbReference type="Pfam" id="PF00496"/>
    </source>
</evidence>
<proteinExistence type="inferred from homology"/>
<evidence type="ECO:0000256" key="1">
    <source>
        <dbReference type="ARBA" id="ARBA00004193"/>
    </source>
</evidence>
<evidence type="ECO:0000256" key="5">
    <source>
        <dbReference type="SAM" id="MobiDB-lite"/>
    </source>
</evidence>
<gene>
    <name evidence="8" type="ORF">ISU02_19000</name>
</gene>
<evidence type="ECO:0000256" key="6">
    <source>
        <dbReference type="SAM" id="SignalP"/>
    </source>
</evidence>
<dbReference type="Gene3D" id="3.90.76.10">
    <property type="entry name" value="Dipeptide-binding Protein, Domain 1"/>
    <property type="match status" value="1"/>
</dbReference>
<dbReference type="PROSITE" id="PS01040">
    <property type="entry name" value="SBP_BACTERIAL_5"/>
    <property type="match status" value="1"/>
</dbReference>
<dbReference type="EMBL" id="JADKNH010000013">
    <property type="protein sequence ID" value="MBF4695193.1"/>
    <property type="molecule type" value="Genomic_DNA"/>
</dbReference>
<dbReference type="PANTHER" id="PTHR30290">
    <property type="entry name" value="PERIPLASMIC BINDING COMPONENT OF ABC TRANSPORTER"/>
    <property type="match status" value="1"/>
</dbReference>
<feature type="region of interest" description="Disordered" evidence="5">
    <location>
        <begin position="21"/>
        <end position="46"/>
    </location>
</feature>
<keyword evidence="4 6" id="KW-0732">Signal</keyword>
<dbReference type="InterPro" id="IPR023765">
    <property type="entry name" value="SBP_5_CS"/>
</dbReference>
<feature type="signal peptide" evidence="6">
    <location>
        <begin position="1"/>
        <end position="21"/>
    </location>
</feature>
<dbReference type="Gene3D" id="3.40.190.10">
    <property type="entry name" value="Periplasmic binding protein-like II"/>
    <property type="match status" value="1"/>
</dbReference>